<dbReference type="EMBL" id="BPLR01014502">
    <property type="protein sequence ID" value="GIY69184.1"/>
    <property type="molecule type" value="Genomic_DNA"/>
</dbReference>
<proteinExistence type="predicted"/>
<dbReference type="AlphaFoldDB" id="A0AAV4VHV1"/>
<gene>
    <name evidence="2" type="primary">AVEN_78873_1</name>
    <name evidence="2" type="ORF">CEXT_722621</name>
</gene>
<sequence>MENSSVSPPGVTGRLQVVTLSSRLIESSSSPIGSVRYIRGSKLFDALGRYVRGTKLFDSTRRYVRGTKLFDSSRRYGEELNYRLLRKICRGTKLFDSSGRYVRATKLFDSSRRYVRGTKLFVPRYESKNLVPLTYLTEESNDLVLVTYLREESNNSIILTYLTEESNNLVPLTYLPDESNNLVPLTYFREELYNLVPLKYIPEESNNLVPPCTSMYLLLQSMYLLESCEIKVTGMNPIDAIHCRKQLPSNDSSKNYLCRSGKGLARDVLDVTHSTGNPAVDAADIFLRSSEGADDFFPRKELHAPQKRYGETAKPDINFCGIVYFKSTILVLLVILLCCSAVSESKDTGSSVEVPLPTQNCENDLPECQCADFGVVAGFTCLNMSDFEKFTQKLTDGTLFEVNTTYEITLSGNKVLPRGFLKGLIVFRLYIDDPDTEVLEENAFEGGDPAQTIPCENKFHIESSRFPDNPGLCAQHQHRQQPADIPKRKVRGAGHFPGYGRGDDLRHFSQQVDVPPAQFVQAVVESQEGGALLQPTVACRSALPVYKSHVHLLRPQQPDGSGLGSAPPHAQHRDTATVQQSLPPGDRELVQR</sequence>
<protein>
    <submittedName>
        <fullName evidence="2">Uncharacterized protein</fullName>
    </submittedName>
</protein>
<organism evidence="2 3">
    <name type="scientific">Caerostris extrusa</name>
    <name type="common">Bark spider</name>
    <name type="synonym">Caerostris bankana</name>
    <dbReference type="NCBI Taxonomy" id="172846"/>
    <lineage>
        <taxon>Eukaryota</taxon>
        <taxon>Metazoa</taxon>
        <taxon>Ecdysozoa</taxon>
        <taxon>Arthropoda</taxon>
        <taxon>Chelicerata</taxon>
        <taxon>Arachnida</taxon>
        <taxon>Araneae</taxon>
        <taxon>Araneomorphae</taxon>
        <taxon>Entelegynae</taxon>
        <taxon>Araneoidea</taxon>
        <taxon>Araneidae</taxon>
        <taxon>Caerostris</taxon>
    </lineage>
</organism>
<reference evidence="2 3" key="1">
    <citation type="submission" date="2021-06" db="EMBL/GenBank/DDBJ databases">
        <title>Caerostris extrusa draft genome.</title>
        <authorList>
            <person name="Kono N."/>
            <person name="Arakawa K."/>
        </authorList>
    </citation>
    <scope>NUCLEOTIDE SEQUENCE [LARGE SCALE GENOMIC DNA]</scope>
</reference>
<accession>A0AAV4VHV1</accession>
<keyword evidence="3" id="KW-1185">Reference proteome</keyword>
<evidence type="ECO:0000313" key="2">
    <source>
        <dbReference type="EMBL" id="GIY69184.1"/>
    </source>
</evidence>
<evidence type="ECO:0000256" key="1">
    <source>
        <dbReference type="SAM" id="MobiDB-lite"/>
    </source>
</evidence>
<evidence type="ECO:0000313" key="3">
    <source>
        <dbReference type="Proteomes" id="UP001054945"/>
    </source>
</evidence>
<comment type="caution">
    <text evidence="2">The sequence shown here is derived from an EMBL/GenBank/DDBJ whole genome shotgun (WGS) entry which is preliminary data.</text>
</comment>
<feature type="region of interest" description="Disordered" evidence="1">
    <location>
        <begin position="554"/>
        <end position="592"/>
    </location>
</feature>
<dbReference type="Proteomes" id="UP001054945">
    <property type="component" value="Unassembled WGS sequence"/>
</dbReference>
<name>A0AAV4VHV1_CAEEX</name>